<dbReference type="GO" id="GO:0042803">
    <property type="term" value="F:protein homodimerization activity"/>
    <property type="evidence" value="ECO:0007669"/>
    <property type="project" value="InterPro"/>
</dbReference>
<dbReference type="InterPro" id="IPR009012">
    <property type="entry name" value="GrpE_head"/>
</dbReference>
<evidence type="ECO:0000256" key="14">
    <source>
        <dbReference type="SAM" id="MobiDB-lite"/>
    </source>
</evidence>
<dbReference type="PANTHER" id="PTHR21237">
    <property type="entry name" value="GRPE PROTEIN"/>
    <property type="match status" value="1"/>
</dbReference>
<keyword evidence="16" id="KW-1185">Reference proteome</keyword>
<dbReference type="GO" id="GO:0051082">
    <property type="term" value="F:unfolded protein binding"/>
    <property type="evidence" value="ECO:0007669"/>
    <property type="project" value="TreeGrafter"/>
</dbReference>
<keyword evidence="5 10" id="KW-0346">Stress response</keyword>
<evidence type="ECO:0000256" key="10">
    <source>
        <dbReference type="HAMAP-Rule" id="MF_01151"/>
    </source>
</evidence>
<dbReference type="EMBL" id="CP000748">
    <property type="protein sequence ID" value="ACG79997.1"/>
    <property type="molecule type" value="Genomic_DNA"/>
</dbReference>
<proteinExistence type="inferred from homology"/>
<dbReference type="GO" id="GO:0051087">
    <property type="term" value="F:protein-folding chaperone binding"/>
    <property type="evidence" value="ECO:0007669"/>
    <property type="project" value="InterPro"/>
</dbReference>
<dbReference type="GO" id="GO:0005737">
    <property type="term" value="C:cytoplasm"/>
    <property type="evidence" value="ECO:0007669"/>
    <property type="project" value="UniProtKB-SubCell"/>
</dbReference>
<organism evidence="15 16">
    <name type="scientific">Phenylobacterium zucineum (strain HLK1)</name>
    <dbReference type="NCBI Taxonomy" id="450851"/>
    <lineage>
        <taxon>Bacteria</taxon>
        <taxon>Pseudomonadati</taxon>
        <taxon>Pseudomonadota</taxon>
        <taxon>Alphaproteobacteria</taxon>
        <taxon>Caulobacterales</taxon>
        <taxon>Caulobacteraceae</taxon>
        <taxon>Phenylobacterium</taxon>
    </lineage>
</organism>
<dbReference type="HOGENOM" id="CLU_057217_0_2_5"/>
<evidence type="ECO:0000256" key="13">
    <source>
        <dbReference type="SAM" id="Coils"/>
    </source>
</evidence>
<dbReference type="Gene3D" id="3.90.20.20">
    <property type="match status" value="1"/>
</dbReference>
<keyword evidence="13" id="KW-0175">Coiled coil</keyword>
<dbReference type="FunFam" id="2.30.22.10:FF:000001">
    <property type="entry name" value="Protein GrpE"/>
    <property type="match status" value="1"/>
</dbReference>
<dbReference type="Pfam" id="PF01025">
    <property type="entry name" value="GrpE"/>
    <property type="match status" value="1"/>
</dbReference>
<comment type="function">
    <text evidence="7 10 11">Participates actively in the response to hyperosmotic and heat shock by preventing the aggregation of stress-denatured proteins, in association with DnaK and GrpE. It is the nucleotide exchange factor for DnaK and may function as a thermosensor. Unfolded proteins bind initially to DnaJ; upon interaction with the DnaJ-bound protein, DnaK hydrolyzes its bound ATP, resulting in the formation of a stable complex. GrpE releases ADP from DnaK; ATP binding to DnaK triggers the release of the substrate protein, thus completing the reaction cycle. Several rounds of ATP-dependent interactions between DnaJ, DnaK and GrpE are required for fully efficient folding.</text>
</comment>
<reference evidence="15 16" key="1">
    <citation type="journal article" date="2008" name="BMC Genomics">
        <title>Complete genome of Phenylobacterium zucineum - a novel facultative intracellular bacterium isolated from human erythroleukemia cell line K562.</title>
        <authorList>
            <person name="Luo Y."/>
            <person name="Xu X."/>
            <person name="Ding Z."/>
            <person name="Liu Z."/>
            <person name="Zhang B."/>
            <person name="Yan Z."/>
            <person name="Sun J."/>
            <person name="Hu S."/>
            <person name="Hu X."/>
        </authorList>
    </citation>
    <scope>NUCLEOTIDE SEQUENCE [LARGE SCALE GENOMIC DNA]</scope>
    <source>
        <strain evidence="16">HLK1</strain>
        <plasmid evidence="16">HLK1</plasmid>
        <plasmid evidence="16">Plasmid pHLK1</plasmid>
    </source>
</reference>
<gene>
    <name evidence="10" type="primary">grpE</name>
    <name evidence="15" type="ordered locus">PHZ_p0054</name>
</gene>
<accession>B4RI22</accession>
<comment type="subcellular location">
    <subcellularLocation>
        <location evidence="1 10">Cytoplasm</location>
    </subcellularLocation>
</comment>
<dbReference type="PANTHER" id="PTHR21237:SF40">
    <property type="entry name" value="CELL CYCLE AND APOPTOSIS REGULATOR PROTEIN 2"/>
    <property type="match status" value="1"/>
</dbReference>
<evidence type="ECO:0000256" key="9">
    <source>
        <dbReference type="ARBA" id="ARBA00076414"/>
    </source>
</evidence>
<keyword evidence="15" id="KW-0614">Plasmid</keyword>
<dbReference type="AlphaFoldDB" id="B4RI22"/>
<dbReference type="HAMAP" id="MF_01151">
    <property type="entry name" value="GrpE"/>
    <property type="match status" value="1"/>
</dbReference>
<comment type="similarity">
    <text evidence="2 10 12">Belongs to the GrpE family.</text>
</comment>
<comment type="subunit">
    <text evidence="3 10">Homodimer.</text>
</comment>
<dbReference type="PROSITE" id="PS01071">
    <property type="entry name" value="GRPE"/>
    <property type="match status" value="1"/>
</dbReference>
<geneLocation type="plasmid" evidence="16">
    <name>pHLK1</name>
</geneLocation>
<feature type="coiled-coil region" evidence="13">
    <location>
        <begin position="31"/>
        <end position="62"/>
    </location>
</feature>
<name>B4RI22_PHEZH</name>
<keyword evidence="4 10" id="KW-0963">Cytoplasm</keyword>
<dbReference type="GO" id="GO:0006457">
    <property type="term" value="P:protein folding"/>
    <property type="evidence" value="ECO:0007669"/>
    <property type="project" value="InterPro"/>
</dbReference>
<dbReference type="SUPFAM" id="SSF58014">
    <property type="entry name" value="Coiled-coil domain of nucleotide exchange factor GrpE"/>
    <property type="match status" value="1"/>
</dbReference>
<protein>
    <recommendedName>
        <fullName evidence="8 10">Protein GrpE</fullName>
    </recommendedName>
    <alternativeName>
        <fullName evidence="9 10">HSP-70 cofactor</fullName>
    </alternativeName>
</protein>
<dbReference type="KEGG" id="pzu:PHZ_p0054"/>
<feature type="region of interest" description="Disordered" evidence="14">
    <location>
        <begin position="1"/>
        <end position="30"/>
    </location>
</feature>
<dbReference type="OrthoDB" id="9789811at2"/>
<dbReference type="CDD" id="cd00446">
    <property type="entry name" value="GrpE"/>
    <property type="match status" value="1"/>
</dbReference>
<evidence type="ECO:0000256" key="7">
    <source>
        <dbReference type="ARBA" id="ARBA00053401"/>
    </source>
</evidence>
<dbReference type="Proteomes" id="UP000001868">
    <property type="component" value="Plasmid pHLK1"/>
</dbReference>
<dbReference type="InterPro" id="IPR013805">
    <property type="entry name" value="GrpE_CC"/>
</dbReference>
<sequence>MTSESGIPNAPPAAEIKTPAGEAPQAATEAVEALQDRLLRALADAENARRQAERARSEGRRAGVADLIARLAPGLDSLDLAVDAARGPDQDDETFARSVQEGLRAARRALLEAFQREGVQRIEPLDQPFDPTSHEAVATRADPAATPGHVLQVVQAGYRVGERLVRPARVVVSAAAPPAD</sequence>
<evidence type="ECO:0000256" key="12">
    <source>
        <dbReference type="RuleBase" id="RU004478"/>
    </source>
</evidence>
<evidence type="ECO:0000313" key="16">
    <source>
        <dbReference type="Proteomes" id="UP000001868"/>
    </source>
</evidence>
<dbReference type="GO" id="GO:0000774">
    <property type="term" value="F:adenyl-nucleotide exchange factor activity"/>
    <property type="evidence" value="ECO:0007669"/>
    <property type="project" value="InterPro"/>
</dbReference>
<evidence type="ECO:0000256" key="3">
    <source>
        <dbReference type="ARBA" id="ARBA00011738"/>
    </source>
</evidence>
<dbReference type="RefSeq" id="WP_012520297.1">
    <property type="nucleotide sequence ID" value="NC_011143.1"/>
</dbReference>
<dbReference type="InterPro" id="IPR000740">
    <property type="entry name" value="GrpE"/>
</dbReference>
<dbReference type="PRINTS" id="PR00773">
    <property type="entry name" value="GRPEPROTEIN"/>
</dbReference>
<evidence type="ECO:0000256" key="8">
    <source>
        <dbReference type="ARBA" id="ARBA00072274"/>
    </source>
</evidence>
<evidence type="ECO:0000256" key="4">
    <source>
        <dbReference type="ARBA" id="ARBA00022490"/>
    </source>
</evidence>
<keyword evidence="6 10" id="KW-0143">Chaperone</keyword>
<evidence type="ECO:0000313" key="15">
    <source>
        <dbReference type="EMBL" id="ACG79997.1"/>
    </source>
</evidence>
<evidence type="ECO:0000256" key="2">
    <source>
        <dbReference type="ARBA" id="ARBA00009054"/>
    </source>
</evidence>
<dbReference type="Gene3D" id="2.30.22.10">
    <property type="entry name" value="Head domain of nucleotide exchange factor GrpE"/>
    <property type="match status" value="1"/>
</dbReference>
<dbReference type="SUPFAM" id="SSF51064">
    <property type="entry name" value="Head domain of nucleotide exchange factor GrpE"/>
    <property type="match status" value="1"/>
</dbReference>
<evidence type="ECO:0000256" key="1">
    <source>
        <dbReference type="ARBA" id="ARBA00004496"/>
    </source>
</evidence>
<evidence type="ECO:0000256" key="5">
    <source>
        <dbReference type="ARBA" id="ARBA00023016"/>
    </source>
</evidence>
<evidence type="ECO:0000256" key="11">
    <source>
        <dbReference type="RuleBase" id="RU000639"/>
    </source>
</evidence>
<evidence type="ECO:0000256" key="6">
    <source>
        <dbReference type="ARBA" id="ARBA00023186"/>
    </source>
</evidence>
<dbReference type="eggNOG" id="COG0576">
    <property type="taxonomic scope" value="Bacteria"/>
</dbReference>